<dbReference type="EMBL" id="CAXHTA020000005">
    <property type="protein sequence ID" value="CAL5221366.1"/>
    <property type="molecule type" value="Genomic_DNA"/>
</dbReference>
<gene>
    <name evidence="1" type="primary">g3545</name>
    <name evidence="1" type="ORF">VP750_LOCUS3025</name>
</gene>
<dbReference type="SUPFAM" id="SSF51905">
    <property type="entry name" value="FAD/NAD(P)-binding domain"/>
    <property type="match status" value="1"/>
</dbReference>
<dbReference type="InterPro" id="IPR036188">
    <property type="entry name" value="FAD/NAD-bd_sf"/>
</dbReference>
<reference evidence="1 2" key="1">
    <citation type="submission" date="2024-06" db="EMBL/GenBank/DDBJ databases">
        <authorList>
            <person name="Kraege A."/>
            <person name="Thomma B."/>
        </authorList>
    </citation>
    <scope>NUCLEOTIDE SEQUENCE [LARGE SCALE GENOMIC DNA]</scope>
</reference>
<accession>A0ABP1FPM2</accession>
<evidence type="ECO:0000313" key="1">
    <source>
        <dbReference type="EMBL" id="CAL5221366.1"/>
    </source>
</evidence>
<protein>
    <submittedName>
        <fullName evidence="1">G3545 protein</fullName>
    </submittedName>
</protein>
<dbReference type="Gene3D" id="3.50.50.60">
    <property type="entry name" value="FAD/NAD(P)-binding domain"/>
    <property type="match status" value="1"/>
</dbReference>
<dbReference type="PANTHER" id="PTHR32098">
    <property type="entry name" value="LYCOPENE BETA/EPSILON CYCLASE PROTEIN"/>
    <property type="match status" value="1"/>
</dbReference>
<keyword evidence="2" id="KW-1185">Reference proteome</keyword>
<dbReference type="Proteomes" id="UP001497392">
    <property type="component" value="Unassembled WGS sequence"/>
</dbReference>
<comment type="caution">
    <text evidence="1">The sequence shown here is derived from an EMBL/GenBank/DDBJ whole genome shotgun (WGS) entry which is preliminary data.</text>
</comment>
<organism evidence="1 2">
    <name type="scientific">Coccomyxa viridis</name>
    <dbReference type="NCBI Taxonomy" id="1274662"/>
    <lineage>
        <taxon>Eukaryota</taxon>
        <taxon>Viridiplantae</taxon>
        <taxon>Chlorophyta</taxon>
        <taxon>core chlorophytes</taxon>
        <taxon>Trebouxiophyceae</taxon>
        <taxon>Trebouxiophyceae incertae sedis</taxon>
        <taxon>Coccomyxaceae</taxon>
        <taxon>Coccomyxa</taxon>
    </lineage>
</organism>
<dbReference type="PANTHER" id="PTHR32098:SF5">
    <property type="entry name" value="LYCOPENE BETA_EPSILON CYCLASE PROTEIN"/>
    <property type="match status" value="1"/>
</dbReference>
<sequence>MASTSMVHGDTAYLSAQLASRQISGAYASCSRSLPVGRTRSRLRHLHAAHCSTANYQIGPATEGVRTAHISIDKFLSTTPGGKAAENLERADAAWRRLCDAEQMPFREVIRETREPLPGSAGLQHFDAVILGGTLGIFLGATLARQGKKVAVVERGRLRGRAQEWNISRGDMKVFIDHGLLTPEELEEVLVSEFNPVRMGFRGITEITTRDVLNCGVSPEPLLDIVKQRFQDAGGVLLEGAAFETATVHPEAVRVELAVQEGSTLEGLAAGAGGAGARLETSFAANTPDKVVLTAGVLVDAMGAFSPIAAQARRGRKPDSVVLMVGSCSHGLPSRAGADLLYSFVPINKERQLQYFWEVFPAQDGITTYMFAYTDPTPGRASLREVFQDYLDLLPEYQELSSLDGLTCVRPFFGFVPNWIDSPLQPITSRLLHFGDSAGNRSQLSFAGFGAMARHLPRLTEGVVYALDHGTLSRSALSMLQPSSPAMDMTAAMQFTMGTRSNQDLESADPAVINEYLGSSFKHMARYGEKVYKPFMQDYLQASLLSKIIAGQIRNEPGQLVKMTMFMRSPKAGAMFAGSFAGILVYDALYRLACLMSPVHEQLLKPYPALLFRWRCLLSQFKVGSANDYEEPVTS</sequence>
<proteinExistence type="predicted"/>
<evidence type="ECO:0000313" key="2">
    <source>
        <dbReference type="Proteomes" id="UP001497392"/>
    </source>
</evidence>
<name>A0ABP1FPM2_9CHLO</name>